<sequence length="141" mass="15275">MLGSFELVLLPLLALLFPSPAPASVASLCPLAATSNASSHTYARPVSHLLRRCRRQVWLGHRRPGPGLATRRRGRARRRRATLRVPRPREGHRGRAGAGQPTGPSIGVAPTPPRWRRWSGPTGSTSSPAMTPWRSAPGSRT</sequence>
<feature type="compositionally biased region" description="Basic residues" evidence="1">
    <location>
        <begin position="61"/>
        <end position="82"/>
    </location>
</feature>
<feature type="region of interest" description="Disordered" evidence="1">
    <location>
        <begin position="61"/>
        <end position="141"/>
    </location>
</feature>
<dbReference type="Gramene" id="TuG1812G0100002061.01.T04">
    <property type="protein sequence ID" value="TuG1812G0100002061.01.T04.cds251769"/>
    <property type="gene ID" value="TuG1812G0100002061.01"/>
</dbReference>
<dbReference type="AlphaFoldDB" id="A0A8R7JZ10"/>
<reference evidence="4" key="1">
    <citation type="journal article" date="2013" name="Nature">
        <title>Draft genome of the wheat A-genome progenitor Triticum urartu.</title>
        <authorList>
            <person name="Ling H.Q."/>
            <person name="Zhao S."/>
            <person name="Liu D."/>
            <person name="Wang J."/>
            <person name="Sun H."/>
            <person name="Zhang C."/>
            <person name="Fan H."/>
            <person name="Li D."/>
            <person name="Dong L."/>
            <person name="Tao Y."/>
            <person name="Gao C."/>
            <person name="Wu H."/>
            <person name="Li Y."/>
            <person name="Cui Y."/>
            <person name="Guo X."/>
            <person name="Zheng S."/>
            <person name="Wang B."/>
            <person name="Yu K."/>
            <person name="Liang Q."/>
            <person name="Yang W."/>
            <person name="Lou X."/>
            <person name="Chen J."/>
            <person name="Feng M."/>
            <person name="Jian J."/>
            <person name="Zhang X."/>
            <person name="Luo G."/>
            <person name="Jiang Y."/>
            <person name="Liu J."/>
            <person name="Wang Z."/>
            <person name="Sha Y."/>
            <person name="Zhang B."/>
            <person name="Wu H."/>
            <person name="Tang D."/>
            <person name="Shen Q."/>
            <person name="Xue P."/>
            <person name="Zou S."/>
            <person name="Wang X."/>
            <person name="Liu X."/>
            <person name="Wang F."/>
            <person name="Yang Y."/>
            <person name="An X."/>
            <person name="Dong Z."/>
            <person name="Zhang K."/>
            <person name="Zhang X."/>
            <person name="Luo M.C."/>
            <person name="Dvorak J."/>
            <person name="Tong Y."/>
            <person name="Wang J."/>
            <person name="Yang H."/>
            <person name="Li Z."/>
            <person name="Wang D."/>
            <person name="Zhang A."/>
            <person name="Wang J."/>
        </authorList>
    </citation>
    <scope>NUCLEOTIDE SEQUENCE</scope>
    <source>
        <strain evidence="4">cv. G1812</strain>
    </source>
</reference>
<reference evidence="3" key="2">
    <citation type="submission" date="2018-03" db="EMBL/GenBank/DDBJ databases">
        <title>The Triticum urartu genome reveals the dynamic nature of wheat genome evolution.</title>
        <authorList>
            <person name="Ling H."/>
            <person name="Ma B."/>
            <person name="Shi X."/>
            <person name="Liu H."/>
            <person name="Dong L."/>
            <person name="Sun H."/>
            <person name="Cao Y."/>
            <person name="Gao Q."/>
            <person name="Zheng S."/>
            <person name="Li Y."/>
            <person name="Yu Y."/>
            <person name="Du H."/>
            <person name="Qi M."/>
            <person name="Li Y."/>
            <person name="Yu H."/>
            <person name="Cui Y."/>
            <person name="Wang N."/>
            <person name="Chen C."/>
            <person name="Wu H."/>
            <person name="Zhao Y."/>
            <person name="Zhang J."/>
            <person name="Li Y."/>
            <person name="Zhou W."/>
            <person name="Zhang B."/>
            <person name="Hu W."/>
            <person name="Eijk M."/>
            <person name="Tang J."/>
            <person name="Witsenboer H."/>
            <person name="Zhao S."/>
            <person name="Li Z."/>
            <person name="Zhang A."/>
            <person name="Wang D."/>
            <person name="Liang C."/>
        </authorList>
    </citation>
    <scope>NUCLEOTIDE SEQUENCE [LARGE SCALE GENOMIC DNA]</scope>
    <source>
        <strain evidence="3">cv. G1812</strain>
    </source>
</reference>
<proteinExistence type="predicted"/>
<feature type="chain" id="PRO_5035749995" evidence="2">
    <location>
        <begin position="24"/>
        <end position="141"/>
    </location>
</feature>
<feature type="signal peptide" evidence="2">
    <location>
        <begin position="1"/>
        <end position="23"/>
    </location>
</feature>
<name>A0A8R7JZ10_TRIUA</name>
<dbReference type="Proteomes" id="UP000015106">
    <property type="component" value="Chromosome 1"/>
</dbReference>
<evidence type="ECO:0000313" key="3">
    <source>
        <dbReference type="EnsemblPlants" id="TuG1812G0100002061.01.T04.cds251769"/>
    </source>
</evidence>
<evidence type="ECO:0000256" key="1">
    <source>
        <dbReference type="SAM" id="MobiDB-lite"/>
    </source>
</evidence>
<protein>
    <submittedName>
        <fullName evidence="3">Uncharacterized protein</fullName>
    </submittedName>
</protein>
<dbReference type="EnsemblPlants" id="TuG1812G0100002061.01.T04">
    <property type="protein sequence ID" value="TuG1812G0100002061.01.T04.cds251769"/>
    <property type="gene ID" value="TuG1812G0100002061.01"/>
</dbReference>
<evidence type="ECO:0000256" key="2">
    <source>
        <dbReference type="SAM" id="SignalP"/>
    </source>
</evidence>
<keyword evidence="2" id="KW-0732">Signal</keyword>
<reference evidence="3" key="3">
    <citation type="submission" date="2022-06" db="UniProtKB">
        <authorList>
            <consortium name="EnsemblPlants"/>
        </authorList>
    </citation>
    <scope>IDENTIFICATION</scope>
</reference>
<evidence type="ECO:0000313" key="4">
    <source>
        <dbReference type="Proteomes" id="UP000015106"/>
    </source>
</evidence>
<accession>A0A8R7JZ10</accession>
<organism evidence="3 4">
    <name type="scientific">Triticum urartu</name>
    <name type="common">Red wild einkorn</name>
    <name type="synonym">Crithodium urartu</name>
    <dbReference type="NCBI Taxonomy" id="4572"/>
    <lineage>
        <taxon>Eukaryota</taxon>
        <taxon>Viridiplantae</taxon>
        <taxon>Streptophyta</taxon>
        <taxon>Embryophyta</taxon>
        <taxon>Tracheophyta</taxon>
        <taxon>Spermatophyta</taxon>
        <taxon>Magnoliopsida</taxon>
        <taxon>Liliopsida</taxon>
        <taxon>Poales</taxon>
        <taxon>Poaceae</taxon>
        <taxon>BOP clade</taxon>
        <taxon>Pooideae</taxon>
        <taxon>Triticodae</taxon>
        <taxon>Triticeae</taxon>
        <taxon>Triticinae</taxon>
        <taxon>Triticum</taxon>
    </lineage>
</organism>
<keyword evidence="4" id="KW-1185">Reference proteome</keyword>